<proteinExistence type="predicted"/>
<dbReference type="InterPro" id="IPR043991">
    <property type="entry name" value="Gp3-like"/>
</dbReference>
<dbReference type="EMBL" id="BK014919">
    <property type="protein sequence ID" value="DAD82447.1"/>
    <property type="molecule type" value="Genomic_DNA"/>
</dbReference>
<evidence type="ECO:0000313" key="1">
    <source>
        <dbReference type="EMBL" id="DAD82447.1"/>
    </source>
</evidence>
<organism evidence="1">
    <name type="scientific">Siphoviridae sp. ctHMI2</name>
    <dbReference type="NCBI Taxonomy" id="2826231"/>
    <lineage>
        <taxon>Viruses</taxon>
        <taxon>Duplodnaviria</taxon>
        <taxon>Heunggongvirae</taxon>
        <taxon>Uroviricota</taxon>
        <taxon>Caudoviricetes</taxon>
    </lineage>
</organism>
<reference evidence="1" key="1">
    <citation type="journal article" date="2021" name="Proc. Natl. Acad. Sci. U.S.A.">
        <title>A Catalog of Tens of Thousands of Viruses from Human Metagenomes Reveals Hidden Associations with Chronic Diseases.</title>
        <authorList>
            <person name="Tisza M.J."/>
            <person name="Buck C.B."/>
        </authorList>
    </citation>
    <scope>NUCLEOTIDE SEQUENCE</scope>
    <source>
        <strain evidence="1">CtHMI2</strain>
    </source>
</reference>
<protein>
    <submittedName>
        <fullName evidence="1">Uncharacterized protein</fullName>
    </submittedName>
</protein>
<accession>A0A8S5MK66</accession>
<dbReference type="Pfam" id="PF18897">
    <property type="entry name" value="Gp3-like"/>
    <property type="match status" value="1"/>
</dbReference>
<name>A0A8S5MK66_9CAUD</name>
<sequence length="238" mass="26679">MKGRINRPTPGVKRVVLPRVGFVKVGLKEVGKNGKEYPKSVDYFIPTGKYAGLFTQAYGEKPQTIQIVFPDDDPEKVCNEMYEYSDDDGRRIAYGDGETFFVWNGKQYCQYSTKDYPNLMAGVAEKHPNRSVLKGGDGWVVTLTVTFIIPLVRGVAGVWQFITKGTASTIPNIRDTFDAILQERGFVKGIVWDMNVQFAVSQKPGIRSRYPVVSIVPNESEGNLRKVTEAFKPVKLLD</sequence>